<dbReference type="Pfam" id="PF16184">
    <property type="entry name" value="Cadherin_3"/>
    <property type="match status" value="10"/>
</dbReference>
<dbReference type="GO" id="GO:0007156">
    <property type="term" value="P:homophilic cell adhesion via plasma membrane adhesion molecules"/>
    <property type="evidence" value="ECO:0007669"/>
    <property type="project" value="InterPro"/>
</dbReference>
<name>A0A7C3KH13_9CYAN</name>
<keyword evidence="2" id="KW-0677">Repeat</keyword>
<dbReference type="NCBIfam" id="NF012211">
    <property type="entry name" value="tand_rpt_95"/>
    <property type="match status" value="1"/>
</dbReference>
<evidence type="ECO:0000256" key="2">
    <source>
        <dbReference type="ARBA" id="ARBA00022737"/>
    </source>
</evidence>
<dbReference type="SUPFAM" id="SSF69318">
    <property type="entry name" value="Integrin alpha N-terminal domain"/>
    <property type="match status" value="1"/>
</dbReference>
<feature type="domain" description="Cadherin" evidence="5">
    <location>
        <begin position="1699"/>
        <end position="1822"/>
    </location>
</feature>
<evidence type="ECO:0000256" key="1">
    <source>
        <dbReference type="ARBA" id="ARBA00022729"/>
    </source>
</evidence>
<feature type="domain" description="Cadherin" evidence="5">
    <location>
        <begin position="1584"/>
        <end position="1698"/>
    </location>
</feature>
<dbReference type="GO" id="GO:0005509">
    <property type="term" value="F:calcium ion binding"/>
    <property type="evidence" value="ECO:0007669"/>
    <property type="project" value="InterPro"/>
</dbReference>
<feature type="region of interest" description="Disordered" evidence="4">
    <location>
        <begin position="1"/>
        <end position="26"/>
    </location>
</feature>
<reference evidence="6" key="1">
    <citation type="journal article" date="2020" name="mSystems">
        <title>Genome- and Community-Level Interaction Insights into Carbon Utilization and Element Cycling Functions of Hydrothermarchaeota in Hydrothermal Sediment.</title>
        <authorList>
            <person name="Zhou Z."/>
            <person name="Liu Y."/>
            <person name="Xu W."/>
            <person name="Pan J."/>
            <person name="Luo Z.H."/>
            <person name="Li M."/>
        </authorList>
    </citation>
    <scope>NUCLEOTIDE SEQUENCE [LARGE SCALE GENOMIC DNA]</scope>
    <source>
        <strain evidence="6">SpSt-418</strain>
    </source>
</reference>
<dbReference type="PANTHER" id="PTHR45739:SF1">
    <property type="entry name" value="EXTRACELLULAR MATRIX ORGANIZING PROTEIN FRAS1"/>
    <property type="match status" value="1"/>
</dbReference>
<dbReference type="InterPro" id="IPR039005">
    <property type="entry name" value="CSPG_rpt"/>
</dbReference>
<comment type="caution">
    <text evidence="6">The sequence shown here is derived from an EMBL/GenBank/DDBJ whole genome shotgun (WGS) entry which is preliminary data.</text>
</comment>
<evidence type="ECO:0000313" key="6">
    <source>
        <dbReference type="EMBL" id="HFM99751.1"/>
    </source>
</evidence>
<dbReference type="PANTHER" id="PTHR45739">
    <property type="entry name" value="MATRIX PROTEIN, PUTATIVE-RELATED"/>
    <property type="match status" value="1"/>
</dbReference>
<feature type="compositionally biased region" description="Polar residues" evidence="4">
    <location>
        <begin position="1"/>
        <end position="12"/>
    </location>
</feature>
<feature type="domain" description="Cadherin" evidence="5">
    <location>
        <begin position="1964"/>
        <end position="2088"/>
    </location>
</feature>
<keyword evidence="3" id="KW-0325">Glycoprotein</keyword>
<dbReference type="SUPFAM" id="SSF89260">
    <property type="entry name" value="Collagen-binding domain"/>
    <property type="match status" value="1"/>
</dbReference>
<dbReference type="InterPro" id="IPR040853">
    <property type="entry name" value="RapA2_cadherin-like"/>
</dbReference>
<keyword evidence="1" id="KW-0732">Signal</keyword>
<gene>
    <name evidence="6" type="ORF">ENR64_18755</name>
</gene>
<dbReference type="PROSITE" id="PS51854">
    <property type="entry name" value="CSPG"/>
    <property type="match status" value="10"/>
</dbReference>
<dbReference type="Pfam" id="PF17803">
    <property type="entry name" value="Cadherin_4"/>
    <property type="match status" value="1"/>
</dbReference>
<dbReference type="GO" id="GO:0009653">
    <property type="term" value="P:anatomical structure morphogenesis"/>
    <property type="evidence" value="ECO:0007669"/>
    <property type="project" value="TreeGrafter"/>
</dbReference>
<dbReference type="Gene3D" id="2.60.120.380">
    <property type="match status" value="2"/>
</dbReference>
<evidence type="ECO:0000256" key="3">
    <source>
        <dbReference type="ARBA" id="ARBA00023180"/>
    </source>
</evidence>
<evidence type="ECO:0000256" key="4">
    <source>
        <dbReference type="SAM" id="MobiDB-lite"/>
    </source>
</evidence>
<dbReference type="NCBIfam" id="TIGR01965">
    <property type="entry name" value="VCBS_repeat"/>
    <property type="match status" value="2"/>
</dbReference>
<dbReference type="Pfam" id="PF17963">
    <property type="entry name" value="Big_9"/>
    <property type="match status" value="1"/>
</dbReference>
<organism evidence="6">
    <name type="scientific">Oscillatoriales cyanobacterium SpSt-418</name>
    <dbReference type="NCBI Taxonomy" id="2282169"/>
    <lineage>
        <taxon>Bacteria</taxon>
        <taxon>Bacillati</taxon>
        <taxon>Cyanobacteriota</taxon>
        <taxon>Cyanophyceae</taxon>
        <taxon>Oscillatoriophycideae</taxon>
        <taxon>Oscillatoriales</taxon>
    </lineage>
</organism>
<dbReference type="GO" id="GO:0016020">
    <property type="term" value="C:membrane"/>
    <property type="evidence" value="ECO:0007669"/>
    <property type="project" value="InterPro"/>
</dbReference>
<dbReference type="InterPro" id="IPR002126">
    <property type="entry name" value="Cadherin-like_dom"/>
</dbReference>
<proteinExistence type="predicted"/>
<sequence length="2541" mass="264226">MTDPGNSFQTAQRIFPGRTPTTLPRDSVQFGDEDFYTFNTVNTTGRSSLRIVLSGLNADANIELYRQGAGLTTPQLYTDPNGILAVSRNTGSLPETINAELEAGTYFIRVLPGPAADPNDASGSTPSTNYDLVIALDNGQRSDVLLRDFSTGANVAWRINNSTVVSSQLLPQLTPPLEWEAQATADFNNDGQGDIVWRNRVTGGNVVWIMNGSSVARSVGFPTLADQSWQIGGAADFNADGNIDIIWRNYQLGVNAIWLLGAVPTTGDQLPFLGSLVPPAETNLSARLSGVGDFNGDGNPDLLYRNFNPAAGPSVFVDFLSGNQILSRAVLVGPPDNNWEIQGTGDFNSDGQTDIFFRNQVTGFNETWLFNGVERVSVIQIGQNPLATQWRAVAPYAGRVQVGLGDIAGNTPAAAFSLGSLNGNGSFVGTLGSANSDDYYRFSVGSLSVLNLSLQGIGGGDLSGDLDVQILPGSGGTTPIAESVTDGSAPEAITGLSLAAGTYLIRVFPKAGANSLYRLNLNVNNFPVAVTAGPLFLTEGTTATLSSQLLLVSDANDLPPQLTYSFVDLPDSGDLLSNGEVLLLSSIFTQADINAGRISYRHNGGEAALDQFVFTVRDSGSPQGEVAATTFSIGVLPVNDPPTIDSTAGATLSEGTALTLSNTVLSASDVEQTPAQLIYSINDLPTNGSLSLNFQALAAGSTFTQADINANRVIYRHNGSETLQDVFSFTLTDNAGGTAIPAPNPFTLTITPVNDAPQVLTNVGLTISEDASASITEALLFTSDAESTPLPGGSDEIVYTIVTGPSRGILERDGGGPLNDGDTFTQADIDNDRLVYTNTAEGNSDRFTFTVSDNEGLPATANPLTFNIAVLSSNFVPVLTLNAGVTVSEDDIVTIDSATLGVSDRDNGAAQIIYTVSQTLPTTGTIRRDGTPLTGGQSFTQADVNANRITFRHNGSETPTTDAFRFTIRDILNAGPTEEQVLSISVANRPDAPVLVSNLGLTVTENQQQAFLTQTLLLTSDVDSLPGNVIYTLTGTPSAGDIIRGTATLGIGDTFTQAELNAGNVIRYRNNGSESVSDAFGFIVSDSDGLPNNPTEQIFNISITQVNDGPVVTVGAAPTDFSEGDSLPINATLISASDADGPEPITYTLVNLPTSGQLILGATTLAEGGTFTQSDLDSGTLTYVHNGAEPAGGAATSTDRFTFRAADGAGATSAVTGLTLTINEANDAPVITIPGPQTLNEDGTLPFGNGLIAISDPDSDPIELDLSVNSGTLTIPGATTGSSVTISGSGTNLTTRLGNLVYRPNPNYFGPDTLTVTADDGEGGTQTQTISLTVQPVNDAPTLTLPGAQTVLEDEVLTLTIQTTDIDAGGSNVSATLQATNGTLTINPSAVVSVTGGANGSNTVTFEGTIDQIAAALTNLGYQGNPDFFGTDQILVSINDQGATGPTPGTAQGTIAVTVTPVNDPPTFTTGTNVVINEDPVPAQQVIAGWATSISRGAANESNQTLTFEVTATDTSLFTATGRPRIDPATGNLIFTPAPNAFGTTDVTVRLRDSGSNTAPNDNVSEDFTFQITINPVNDAPTFNLSSTNITVAEDTPYSAVIASAIRPGPNATAPFDEADQNVTFVIDSNSNPDLFSVAPTLGTDGTLSFTPAQDASGQAILTVRLQDDGGVENNGVDSSILRTLTINVRAVNDAPVISLPVTSLTIDEDQQLNISGISISDVDAGTGTIEVTLTALGPGNSTNAGTLNVNGTTGSTVRLTGTLEEINSSLSNFTYLNRLNVNGEERISITVSDRGNTGGPALSDTEILTINIQPVNDAPTLTISNVVRSPLEDTPFTLSGITVSDVDAANGNIQITFNTQQPGGRIFFGNTTGLTEVNGVDLSTGASQIVVQGTLAAFRTTGLPSLRYQAAENYFGTDEVSITVSDLGSVGAGGAQTASGIVSLNVQAVNDPPILDLPDGPLSIGEDTQLAFTGANAIDLTDVDSGDSPVRITLNVTNGRLTLDQAALNLISGENNSAGAVYEGAIADIINALSTLVYQPNLNFFGSDTLSITVNDQGATGGAAGSGVDVTDSVEINVTEVNDPPTLLRNNRLFVNEGTEDEPILNGLLDATDVDGPTPQFVLVSAPTNGSLEVGGSALAANGTFTRDDIIGGQLQYTHNGSETTTDSFRFRLVGNPANTTFTFNITVNDVNDVPLVTLNNSLTVNENNSGTVIGNLRNLLSVSDPDSSASQVRYVIEAVPTSGTLNRLGNLTVGSTFTQADINSGAVTYRHNGSEGTNDSFVFRVEDQAGNSTDSIAFNIEITPVNDAPITVSSGPITLAEGSALSIGSNRLLTTDPENQTPITYRLLSRPLSGNLILNNTTTLGIGDTFTQANINSGNLAYRHNGSETTSDVFTYEVSDTPLPTGAPLTQTGRFDIVITPVNDRPVLSTTSPRLIIAGGQPSESQIDGTLLLVTDVDNTPDQIRYTLSTAPTVGQLRLNGTALTANGQFTQTDILNGNLTYFYSGAGTPGSDFFRFNVSDGTNTLATTNFNISFTYAT</sequence>
<dbReference type="EMBL" id="DSRU01000274">
    <property type="protein sequence ID" value="HFM99751.1"/>
    <property type="molecule type" value="Genomic_DNA"/>
</dbReference>
<dbReference type="InterPro" id="IPR051561">
    <property type="entry name" value="FRAS1_ECM"/>
</dbReference>
<protein>
    <submittedName>
        <fullName evidence="6">Tandem-95 repeat protein</fullName>
    </submittedName>
</protein>
<dbReference type="Gene3D" id="2.60.40.2810">
    <property type="match status" value="1"/>
</dbReference>
<accession>A0A7C3KH13</accession>
<dbReference type="InterPro" id="IPR010221">
    <property type="entry name" value="VCBS_dom"/>
</dbReference>
<evidence type="ECO:0000259" key="5">
    <source>
        <dbReference type="PROSITE" id="PS50268"/>
    </source>
</evidence>
<dbReference type="PROSITE" id="PS50268">
    <property type="entry name" value="CADHERIN_2"/>
    <property type="match status" value="3"/>
</dbReference>
<dbReference type="InterPro" id="IPR028994">
    <property type="entry name" value="Integrin_alpha_N"/>
</dbReference>